<keyword evidence="3 9" id="KW-0812">Transmembrane</keyword>
<protein>
    <submittedName>
        <fullName evidence="10">Uncharacterized protein</fullName>
    </submittedName>
</protein>
<sequence>MSPISDTLLTMLANGFGTLAVVGIVVYQFLEINAKRERERLAAELRAHADAPQQQDRLPFASPVKISSKTPHDTQQ</sequence>
<keyword evidence="4" id="KW-0256">Endoplasmic reticulum</keyword>
<dbReference type="OrthoDB" id="2124077at2759"/>
<comment type="caution">
    <text evidence="10">The sequence shown here is derived from an EMBL/GenBank/DDBJ whole genome shotgun (WGS) entry which is preliminary data.</text>
</comment>
<keyword evidence="5" id="KW-0735">Signal-anchor</keyword>
<dbReference type="GO" id="GO:0005789">
    <property type="term" value="C:endoplasmic reticulum membrane"/>
    <property type="evidence" value="ECO:0007669"/>
    <property type="project" value="UniProtKB-SubCell"/>
</dbReference>
<dbReference type="InterPro" id="IPR018943">
    <property type="entry name" value="Oligosaccaryltransferase"/>
</dbReference>
<comment type="similarity">
    <text evidence="2">Belongs to the OST4 family.</text>
</comment>
<dbReference type="InterPro" id="IPR036330">
    <property type="entry name" value="Ost4p_sf"/>
</dbReference>
<feature type="region of interest" description="Disordered" evidence="8">
    <location>
        <begin position="45"/>
        <end position="76"/>
    </location>
</feature>
<keyword evidence="6 9" id="KW-1133">Transmembrane helix</keyword>
<dbReference type="AlphaFoldDB" id="A0A2T0AIN2"/>
<evidence type="ECO:0000313" key="10">
    <source>
        <dbReference type="EMBL" id="PRQ77866.1"/>
    </source>
</evidence>
<evidence type="ECO:0000256" key="9">
    <source>
        <dbReference type="SAM" id="Phobius"/>
    </source>
</evidence>
<evidence type="ECO:0000256" key="2">
    <source>
        <dbReference type="ARBA" id="ARBA00007685"/>
    </source>
</evidence>
<comment type="subcellular location">
    <subcellularLocation>
        <location evidence="1">Endoplasmic reticulum membrane</location>
        <topology evidence="1">Single-pass type III membrane protein</topology>
    </subcellularLocation>
</comment>
<proteinExistence type="inferred from homology"/>
<name>A0A2T0AIN2_RHOTO</name>
<evidence type="ECO:0000313" key="11">
    <source>
        <dbReference type="Proteomes" id="UP000239560"/>
    </source>
</evidence>
<evidence type="ECO:0000256" key="8">
    <source>
        <dbReference type="SAM" id="MobiDB-lite"/>
    </source>
</evidence>
<dbReference type="Proteomes" id="UP000239560">
    <property type="component" value="Unassembled WGS sequence"/>
</dbReference>
<gene>
    <name evidence="10" type="ORF">AAT19DRAFT_8934</name>
</gene>
<feature type="transmembrane region" description="Helical" evidence="9">
    <location>
        <begin position="12"/>
        <end position="30"/>
    </location>
</feature>
<organism evidence="10 11">
    <name type="scientific">Rhodotorula toruloides</name>
    <name type="common">Yeast</name>
    <name type="synonym">Rhodosporidium toruloides</name>
    <dbReference type="NCBI Taxonomy" id="5286"/>
    <lineage>
        <taxon>Eukaryota</taxon>
        <taxon>Fungi</taxon>
        <taxon>Dikarya</taxon>
        <taxon>Basidiomycota</taxon>
        <taxon>Pucciniomycotina</taxon>
        <taxon>Microbotryomycetes</taxon>
        <taxon>Sporidiobolales</taxon>
        <taxon>Sporidiobolaceae</taxon>
        <taxon>Rhodotorula</taxon>
    </lineage>
</organism>
<evidence type="ECO:0000256" key="5">
    <source>
        <dbReference type="ARBA" id="ARBA00022968"/>
    </source>
</evidence>
<keyword evidence="7 9" id="KW-0472">Membrane</keyword>
<evidence type="ECO:0000256" key="3">
    <source>
        <dbReference type="ARBA" id="ARBA00022692"/>
    </source>
</evidence>
<dbReference type="SUPFAM" id="SSF103464">
    <property type="entry name" value="Oligosaccharyltransferase subunit ost4p"/>
    <property type="match status" value="1"/>
</dbReference>
<evidence type="ECO:0000256" key="6">
    <source>
        <dbReference type="ARBA" id="ARBA00022989"/>
    </source>
</evidence>
<evidence type="ECO:0000256" key="4">
    <source>
        <dbReference type="ARBA" id="ARBA00022824"/>
    </source>
</evidence>
<reference evidence="10 11" key="1">
    <citation type="journal article" date="2018" name="Elife">
        <title>Functional genomics of lipid metabolism in the oleaginous yeast Rhodosporidium toruloides.</title>
        <authorList>
            <person name="Coradetti S.T."/>
            <person name="Pinel D."/>
            <person name="Geiselman G."/>
            <person name="Ito M."/>
            <person name="Mondo S."/>
            <person name="Reilly M.C."/>
            <person name="Cheng Y.F."/>
            <person name="Bauer S."/>
            <person name="Grigoriev I."/>
            <person name="Gladden J.M."/>
            <person name="Simmons B.A."/>
            <person name="Brem R."/>
            <person name="Arkin A.P."/>
            <person name="Skerker J.M."/>
        </authorList>
    </citation>
    <scope>NUCLEOTIDE SEQUENCE [LARGE SCALE GENOMIC DNA]</scope>
    <source>
        <strain evidence="10 11">NBRC 0880</strain>
    </source>
</reference>
<dbReference type="Pfam" id="PF10215">
    <property type="entry name" value="Ost4"/>
    <property type="match status" value="1"/>
</dbReference>
<evidence type="ECO:0000256" key="7">
    <source>
        <dbReference type="ARBA" id="ARBA00023136"/>
    </source>
</evidence>
<dbReference type="EMBL" id="LCTV02000001">
    <property type="protein sequence ID" value="PRQ77866.1"/>
    <property type="molecule type" value="Genomic_DNA"/>
</dbReference>
<accession>A0A2T0AIN2</accession>
<evidence type="ECO:0000256" key="1">
    <source>
        <dbReference type="ARBA" id="ARBA00004643"/>
    </source>
</evidence>